<accession>X0TPI3</accession>
<comment type="caution">
    <text evidence="1">The sequence shown here is derived from an EMBL/GenBank/DDBJ whole genome shotgun (WGS) entry which is preliminary data.</text>
</comment>
<evidence type="ECO:0000313" key="1">
    <source>
        <dbReference type="EMBL" id="GAF95159.1"/>
    </source>
</evidence>
<dbReference type="AlphaFoldDB" id="X0TPI3"/>
<sequence length="50" mass="5613">MMKRIGWTSRVVMLLVLSALAWMLLPANLAGDQEGTVIESTKYYTVELVL</sequence>
<feature type="non-terminal residue" evidence="1">
    <location>
        <position position="50"/>
    </location>
</feature>
<name>X0TPI3_9ZZZZ</name>
<dbReference type="EMBL" id="BARS01018498">
    <property type="protein sequence ID" value="GAF95159.1"/>
    <property type="molecule type" value="Genomic_DNA"/>
</dbReference>
<gene>
    <name evidence="1" type="ORF">S01H1_30093</name>
</gene>
<reference evidence="1" key="1">
    <citation type="journal article" date="2014" name="Front. Microbiol.">
        <title>High frequency of phylogenetically diverse reductive dehalogenase-homologous genes in deep subseafloor sedimentary metagenomes.</title>
        <authorList>
            <person name="Kawai M."/>
            <person name="Futagami T."/>
            <person name="Toyoda A."/>
            <person name="Takaki Y."/>
            <person name="Nishi S."/>
            <person name="Hori S."/>
            <person name="Arai W."/>
            <person name="Tsubouchi T."/>
            <person name="Morono Y."/>
            <person name="Uchiyama I."/>
            <person name="Ito T."/>
            <person name="Fujiyama A."/>
            <person name="Inagaki F."/>
            <person name="Takami H."/>
        </authorList>
    </citation>
    <scope>NUCLEOTIDE SEQUENCE</scope>
    <source>
        <strain evidence="1">Expedition CK06-06</strain>
    </source>
</reference>
<organism evidence="1">
    <name type="scientific">marine sediment metagenome</name>
    <dbReference type="NCBI Taxonomy" id="412755"/>
    <lineage>
        <taxon>unclassified sequences</taxon>
        <taxon>metagenomes</taxon>
        <taxon>ecological metagenomes</taxon>
    </lineage>
</organism>
<proteinExistence type="predicted"/>
<protein>
    <submittedName>
        <fullName evidence="1">Uncharacterized protein</fullName>
    </submittedName>
</protein>